<dbReference type="GO" id="GO:0005852">
    <property type="term" value="C:eukaryotic translation initiation factor 3 complex"/>
    <property type="evidence" value="ECO:0007669"/>
    <property type="project" value="InterPro"/>
</dbReference>
<organism evidence="2 3">
    <name type="scientific">Paramecium primaurelia</name>
    <dbReference type="NCBI Taxonomy" id="5886"/>
    <lineage>
        <taxon>Eukaryota</taxon>
        <taxon>Sar</taxon>
        <taxon>Alveolata</taxon>
        <taxon>Ciliophora</taxon>
        <taxon>Intramacronucleata</taxon>
        <taxon>Oligohymenophorea</taxon>
        <taxon>Peniculida</taxon>
        <taxon>Parameciidae</taxon>
        <taxon>Paramecium</taxon>
    </lineage>
</organism>
<accession>A0A8S1N4B6</accession>
<dbReference type="EMBL" id="CAJJDM010000083">
    <property type="protein sequence ID" value="CAD8088187.1"/>
    <property type="molecule type" value="Genomic_DNA"/>
</dbReference>
<dbReference type="GO" id="GO:0003743">
    <property type="term" value="F:translation initiation factor activity"/>
    <property type="evidence" value="ECO:0007669"/>
    <property type="project" value="InterPro"/>
</dbReference>
<gene>
    <name evidence="2" type="ORF">PPRIM_AZ9-3.1.T0800130</name>
</gene>
<protein>
    <submittedName>
        <fullName evidence="2">Uncharacterized protein</fullName>
    </submittedName>
</protein>
<evidence type="ECO:0000313" key="3">
    <source>
        <dbReference type="Proteomes" id="UP000688137"/>
    </source>
</evidence>
<dbReference type="Proteomes" id="UP000688137">
    <property type="component" value="Unassembled WGS sequence"/>
</dbReference>
<evidence type="ECO:0000313" key="2">
    <source>
        <dbReference type="EMBL" id="CAD8088187.1"/>
    </source>
</evidence>
<reference evidence="2" key="1">
    <citation type="submission" date="2021-01" db="EMBL/GenBank/DDBJ databases">
        <authorList>
            <consortium name="Genoscope - CEA"/>
            <person name="William W."/>
        </authorList>
    </citation>
    <scope>NUCLEOTIDE SEQUENCE</scope>
</reference>
<feature type="compositionally biased region" description="Low complexity" evidence="1">
    <location>
        <begin position="29"/>
        <end position="38"/>
    </location>
</feature>
<proteinExistence type="predicted"/>
<feature type="region of interest" description="Disordered" evidence="1">
    <location>
        <begin position="129"/>
        <end position="170"/>
    </location>
</feature>
<feature type="compositionally biased region" description="Acidic residues" evidence="1">
    <location>
        <begin position="154"/>
        <end position="170"/>
    </location>
</feature>
<feature type="region of interest" description="Disordered" evidence="1">
    <location>
        <begin position="1"/>
        <end position="48"/>
    </location>
</feature>
<dbReference type="AlphaFoldDB" id="A0A8S1N4B6"/>
<evidence type="ECO:0000256" key="1">
    <source>
        <dbReference type="SAM" id="MobiDB-lite"/>
    </source>
</evidence>
<feature type="compositionally biased region" description="Acidic residues" evidence="1">
    <location>
        <begin position="1"/>
        <end position="17"/>
    </location>
</feature>
<feature type="compositionally biased region" description="Basic and acidic residues" evidence="1">
    <location>
        <begin position="18"/>
        <end position="28"/>
    </location>
</feature>
<sequence>MSDVEDWEQYADEEQEEKQEQKQDDKSKQPQTQQQKSEVQSKESDMNNVFDLFGGDKPVKKNIGQVDLKKIGENFAAALQNVGPNYTTEFLKTLLTKLEGKLLLNHYEELFKIVEEIYIKKRKQFEAEEAIKKKSQQQGPPKGISFGKTKNIIEDEDEDFDNVDDDDDFM</sequence>
<comment type="caution">
    <text evidence="2">The sequence shown here is derived from an EMBL/GenBank/DDBJ whole genome shotgun (WGS) entry which is preliminary data.</text>
</comment>
<keyword evidence="3" id="KW-1185">Reference proteome</keyword>
<name>A0A8S1N4B6_PARPR</name>